<gene>
    <name evidence="8" type="ORF">C8N24_3874</name>
</gene>
<dbReference type="OrthoDB" id="3335676at2"/>
<evidence type="ECO:0000256" key="2">
    <source>
        <dbReference type="ARBA" id="ARBA00009533"/>
    </source>
</evidence>
<accession>A0A660LFV9</accession>
<dbReference type="PANTHER" id="PTHR11999">
    <property type="entry name" value="GROUP II PYRIDOXAL-5-PHOSPHATE DECARBOXYLASE"/>
    <property type="match status" value="1"/>
</dbReference>
<keyword evidence="3" id="KW-0210">Decarboxylase</keyword>
<evidence type="ECO:0000313" key="9">
    <source>
        <dbReference type="Proteomes" id="UP000278962"/>
    </source>
</evidence>
<dbReference type="GO" id="GO:0019752">
    <property type="term" value="P:carboxylic acid metabolic process"/>
    <property type="evidence" value="ECO:0007669"/>
    <property type="project" value="InterPro"/>
</dbReference>
<evidence type="ECO:0000313" key="8">
    <source>
        <dbReference type="EMBL" id="RKQ93998.1"/>
    </source>
</evidence>
<sequence>MWDSVFRHTDAYLASLDDRPVGVPVAPDVLRTRLAGELPDVGLAPEQVIDELVAAVDPGLVASAGPRYFGFVTGQALPAARAADMLAAVWDQNAFSYVSSPAAAVVEEVAERWVLDVLGLPASASVGFVTGASMANATCLAAARNVVLGRLGWDAARDGLIGAPPLRVFAGAEAHATIFAALRLVGLGAGSATLVDVTPQGALDAEALVLDGPAIVCAQAGNVNTGASDDLALLAAKCRAAGAWLHVDGAFGLWAAAAPSLRASVAGVELADSWATDAHKWLNVPYDSGLAIVADRVAHRAAMGLSAAYLTESEHRQNYDYTPEASRRARGFAVYAALRSLGRSGLAALIERCCAHARLFASLLDAGGATVLNDVVLNQVLVAASPEAIARVQADGTCWLGGTVWREQPAMRISVSGYETTEDDVRRSAAAILRALG</sequence>
<dbReference type="InterPro" id="IPR010977">
    <property type="entry name" value="Aromatic_deC"/>
</dbReference>
<dbReference type="AlphaFoldDB" id="A0A660LFV9"/>
<evidence type="ECO:0000256" key="1">
    <source>
        <dbReference type="ARBA" id="ARBA00001933"/>
    </source>
</evidence>
<comment type="similarity">
    <text evidence="2 7">Belongs to the group II decarboxylase family.</text>
</comment>
<evidence type="ECO:0000256" key="7">
    <source>
        <dbReference type="RuleBase" id="RU000382"/>
    </source>
</evidence>
<dbReference type="InterPro" id="IPR002129">
    <property type="entry name" value="PyrdxlP-dep_de-COase"/>
</dbReference>
<dbReference type="EMBL" id="RBIL01000001">
    <property type="protein sequence ID" value="RKQ93998.1"/>
    <property type="molecule type" value="Genomic_DNA"/>
</dbReference>
<evidence type="ECO:0000256" key="4">
    <source>
        <dbReference type="ARBA" id="ARBA00022898"/>
    </source>
</evidence>
<dbReference type="Pfam" id="PF00282">
    <property type="entry name" value="Pyridoxal_deC"/>
    <property type="match status" value="1"/>
</dbReference>
<dbReference type="InterPro" id="IPR015424">
    <property type="entry name" value="PyrdxlP-dep_Trfase"/>
</dbReference>
<dbReference type="GO" id="GO:0030170">
    <property type="term" value="F:pyridoxal phosphate binding"/>
    <property type="evidence" value="ECO:0007669"/>
    <property type="project" value="InterPro"/>
</dbReference>
<dbReference type="Gene3D" id="3.90.1150.10">
    <property type="entry name" value="Aspartate Aminotransferase, domain 1"/>
    <property type="match status" value="1"/>
</dbReference>
<proteinExistence type="inferred from homology"/>
<keyword evidence="4 6" id="KW-0663">Pyridoxal phosphate</keyword>
<evidence type="ECO:0000256" key="5">
    <source>
        <dbReference type="ARBA" id="ARBA00023239"/>
    </source>
</evidence>
<reference evidence="8 9" key="1">
    <citation type="submission" date="2018-10" db="EMBL/GenBank/DDBJ databases">
        <title>Genomic Encyclopedia of Archaeal and Bacterial Type Strains, Phase II (KMG-II): from individual species to whole genera.</title>
        <authorList>
            <person name="Goeker M."/>
        </authorList>
    </citation>
    <scope>NUCLEOTIDE SEQUENCE [LARGE SCALE GENOMIC DNA]</scope>
    <source>
        <strain evidence="8 9">DSM 14954</strain>
    </source>
</reference>
<dbReference type="GO" id="GO:0004058">
    <property type="term" value="F:aromatic-L-amino-acid decarboxylase activity"/>
    <property type="evidence" value="ECO:0007669"/>
    <property type="project" value="UniProtKB-ARBA"/>
</dbReference>
<protein>
    <submittedName>
        <fullName evidence="8">Glutamate/tyrosine decarboxylase-like PLP-dependent enzyme</fullName>
    </submittedName>
</protein>
<dbReference type="Gene3D" id="3.40.640.10">
    <property type="entry name" value="Type I PLP-dependent aspartate aminotransferase-like (Major domain)"/>
    <property type="match status" value="1"/>
</dbReference>
<keyword evidence="5 7" id="KW-0456">Lyase</keyword>
<dbReference type="RefSeq" id="WP_121252622.1">
    <property type="nucleotide sequence ID" value="NZ_RBIL01000001.1"/>
</dbReference>
<dbReference type="InterPro" id="IPR015422">
    <property type="entry name" value="PyrdxlP-dep_Trfase_small"/>
</dbReference>
<dbReference type="Proteomes" id="UP000278962">
    <property type="component" value="Unassembled WGS sequence"/>
</dbReference>
<name>A0A660LFV9_9ACTN</name>
<dbReference type="InterPro" id="IPR015421">
    <property type="entry name" value="PyrdxlP-dep_Trfase_major"/>
</dbReference>
<keyword evidence="9" id="KW-1185">Reference proteome</keyword>
<feature type="modified residue" description="N6-(pyridoxal phosphate)lysine" evidence="6">
    <location>
        <position position="280"/>
    </location>
</feature>
<evidence type="ECO:0000256" key="3">
    <source>
        <dbReference type="ARBA" id="ARBA00022793"/>
    </source>
</evidence>
<comment type="caution">
    <text evidence="8">The sequence shown here is derived from an EMBL/GenBank/DDBJ whole genome shotgun (WGS) entry which is preliminary data.</text>
</comment>
<evidence type="ECO:0000256" key="6">
    <source>
        <dbReference type="PIRSR" id="PIRSR602129-50"/>
    </source>
</evidence>
<comment type="cofactor">
    <cofactor evidence="1 6 7">
        <name>pyridoxal 5'-phosphate</name>
        <dbReference type="ChEBI" id="CHEBI:597326"/>
    </cofactor>
</comment>
<dbReference type="PANTHER" id="PTHR11999:SF70">
    <property type="entry name" value="MIP05841P"/>
    <property type="match status" value="1"/>
</dbReference>
<organism evidence="8 9">
    <name type="scientific">Solirubrobacter pauli</name>
    <dbReference type="NCBI Taxonomy" id="166793"/>
    <lineage>
        <taxon>Bacteria</taxon>
        <taxon>Bacillati</taxon>
        <taxon>Actinomycetota</taxon>
        <taxon>Thermoleophilia</taxon>
        <taxon>Solirubrobacterales</taxon>
        <taxon>Solirubrobacteraceae</taxon>
        <taxon>Solirubrobacter</taxon>
    </lineage>
</organism>
<dbReference type="SUPFAM" id="SSF53383">
    <property type="entry name" value="PLP-dependent transferases"/>
    <property type="match status" value="1"/>
</dbReference>